<feature type="domain" description="VWFD" evidence="2">
    <location>
        <begin position="333"/>
        <end position="530"/>
    </location>
</feature>
<protein>
    <recommendedName>
        <fullName evidence="2">VWFD domain-containing protein</fullName>
    </recommendedName>
</protein>
<dbReference type="InterPro" id="IPR006652">
    <property type="entry name" value="Kelch_1"/>
</dbReference>
<evidence type="ECO:0000313" key="4">
    <source>
        <dbReference type="Proteomes" id="UP000474175"/>
    </source>
</evidence>
<dbReference type="Proteomes" id="UP000474175">
    <property type="component" value="Unassembled WGS sequence"/>
</dbReference>
<dbReference type="EMBL" id="JAAFZH010000007">
    <property type="protein sequence ID" value="NDU96475.1"/>
    <property type="molecule type" value="Genomic_DNA"/>
</dbReference>
<keyword evidence="4" id="KW-1185">Reference proteome</keyword>
<proteinExistence type="predicted"/>
<dbReference type="InterPro" id="IPR015915">
    <property type="entry name" value="Kelch-typ_b-propeller"/>
</dbReference>
<evidence type="ECO:0000259" key="2">
    <source>
        <dbReference type="PROSITE" id="PS51233"/>
    </source>
</evidence>
<dbReference type="Pfam" id="PF01344">
    <property type="entry name" value="Kelch_1"/>
    <property type="match status" value="1"/>
</dbReference>
<sequence>MKRIIPISLLLGLFLPALFEGCKKPENDPVGPGSTTSKSDTPGYFHLKLQTIDANQNVGLLIVDIKYQQLSKKYDVHGRYVQFNLRDFSTIRSLLQQLRSAVAQADERVTAYATLTNLALKHLEKLPGYVRSIELKPDVLRDIMGGKSVQFGYNGFQRAQPDEWYAWVGKLLRDFVATPVQAQTVSQVVGAKIREWEEMYGSAPSQEQIDRFEANAKFDGYPEEDWRTRMPMPPPSSGGGGSSSTNSGYPASLPTPSGVCPSVSTSALTDFLNGMNTLVSDIAGLLGNLGTSTADSIQQTVDTIKAEFDRLVAEFSSNKNGGRVAAGGCSSRSASGTQGDPMIVGLDGAKQLLHPAGEFWAIHSKNDEFAVQVRFEPVTSAATANQTGASITTSIAVRTGKDVVSITVKPLTVHLNGQEIKADFTGTQLLQERAYMTRPGANQYMIATTWGDLIEVRTNPTFNLSWYVRTLSSKRKNQVEGLLGQFNDNPDDDFQDKSGQIFRPPLTTTNRADWYTKFCGDWRIKQAESILVYAAGKNTDTYTIADYPVKLKHVSMFDFDLAARNKAEQTCRRAGIIHESDLSDCMLDVLITGRDEMADQMALGIKLKEESAAYFQRLADFPGKAAEGAVGLTVGDKIYAGLGKTSVDWAMYDPATDTWTAKTPFPNAKTSFGYCGTFVIGTKIYFLGGAIDNTRTDQLWEYDVSADKWTQRKSIPGGARYNIAAFATGGKGYALFGTTGWGLGETDYPTKSTFYEYDPTTDSWTQKADFLAKPRGNNITNVEFNGIATVINGRPFVGGGSGSGTVWSDWYEYIPSRNVWEKRANSFGAKYYCSIGNTFYSINDRYVQSYDATTDTWTKYPGKEIYSPIGPNTARGLYQVPVVNGKAYLGLGSSKEWWSFTP</sequence>
<dbReference type="Gene3D" id="2.120.10.80">
    <property type="entry name" value="Kelch-type beta propeller"/>
    <property type="match status" value="1"/>
</dbReference>
<accession>A0A6L9L792</accession>
<dbReference type="PANTHER" id="PTHR45632">
    <property type="entry name" value="LD33804P"/>
    <property type="match status" value="1"/>
</dbReference>
<evidence type="ECO:0000313" key="3">
    <source>
        <dbReference type="EMBL" id="NDU96475.1"/>
    </source>
</evidence>
<dbReference type="InterPro" id="IPR001846">
    <property type="entry name" value="VWF_type-D"/>
</dbReference>
<dbReference type="Pfam" id="PF00094">
    <property type="entry name" value="VWD"/>
    <property type="match status" value="1"/>
</dbReference>
<dbReference type="PROSITE" id="PS51233">
    <property type="entry name" value="VWFD"/>
    <property type="match status" value="1"/>
</dbReference>
<comment type="caution">
    <text evidence="3">The sequence shown here is derived from an EMBL/GenBank/DDBJ whole genome shotgun (WGS) entry which is preliminary data.</text>
</comment>
<name>A0A6L9L792_9BACT</name>
<evidence type="ECO:0000256" key="1">
    <source>
        <dbReference type="SAM" id="MobiDB-lite"/>
    </source>
</evidence>
<organism evidence="3 4">
    <name type="scientific">Spirosoma terrae</name>
    <dbReference type="NCBI Taxonomy" id="1968276"/>
    <lineage>
        <taxon>Bacteria</taxon>
        <taxon>Pseudomonadati</taxon>
        <taxon>Bacteroidota</taxon>
        <taxon>Cytophagia</taxon>
        <taxon>Cytophagales</taxon>
        <taxon>Cytophagaceae</taxon>
        <taxon>Spirosoma</taxon>
    </lineage>
</organism>
<dbReference type="SUPFAM" id="SSF117281">
    <property type="entry name" value="Kelch motif"/>
    <property type="match status" value="1"/>
</dbReference>
<dbReference type="RefSeq" id="WP_163950704.1">
    <property type="nucleotide sequence ID" value="NZ_JAAFZH010000007.1"/>
</dbReference>
<reference evidence="3 4" key="1">
    <citation type="submission" date="2020-02" db="EMBL/GenBank/DDBJ databases">
        <title>Draft genome sequence of two Spirosoma agri KCTC 52727 and Spirosoma terrae KCTC 52035.</title>
        <authorList>
            <person name="Rojas J."/>
            <person name="Ambika Manirajan B."/>
            <person name="Suarez C."/>
            <person name="Ratering S."/>
            <person name="Schnell S."/>
        </authorList>
    </citation>
    <scope>NUCLEOTIDE SEQUENCE [LARGE SCALE GENOMIC DNA]</scope>
    <source>
        <strain evidence="3 4">KCTC 52035</strain>
    </source>
</reference>
<feature type="region of interest" description="Disordered" evidence="1">
    <location>
        <begin position="222"/>
        <end position="256"/>
    </location>
</feature>
<dbReference type="AlphaFoldDB" id="A0A6L9L792"/>
<gene>
    <name evidence="3" type="ORF">GK108_16460</name>
</gene>